<comment type="similarity">
    <text evidence="5 6">Belongs to the class I-like SAM-binding methyltransferase superfamily. C5-methyltransferase family.</text>
</comment>
<dbReference type="EC" id="2.1.1.37" evidence="7"/>
<dbReference type="PROSITE" id="PS51679">
    <property type="entry name" value="SAM_MT_C5"/>
    <property type="match status" value="1"/>
</dbReference>
<dbReference type="Pfam" id="PF00145">
    <property type="entry name" value="DNA_methylase"/>
    <property type="match status" value="1"/>
</dbReference>
<dbReference type="Proteomes" id="UP000515871">
    <property type="component" value="Chromosome"/>
</dbReference>
<evidence type="ECO:0000256" key="4">
    <source>
        <dbReference type="ARBA" id="ARBA00022747"/>
    </source>
</evidence>
<accession>A0ABX6SX34</accession>
<dbReference type="InterPro" id="IPR001525">
    <property type="entry name" value="C5_MeTfrase"/>
</dbReference>
<keyword evidence="3 5" id="KW-0949">S-adenosyl-L-methionine</keyword>
<feature type="region of interest" description="Disordered" evidence="8">
    <location>
        <begin position="236"/>
        <end position="255"/>
    </location>
</feature>
<dbReference type="PANTHER" id="PTHR10629:SF52">
    <property type="entry name" value="DNA (CYTOSINE-5)-METHYLTRANSFERASE 1"/>
    <property type="match status" value="1"/>
</dbReference>
<evidence type="ECO:0000256" key="8">
    <source>
        <dbReference type="SAM" id="MobiDB-lite"/>
    </source>
</evidence>
<evidence type="ECO:0000256" key="7">
    <source>
        <dbReference type="RuleBase" id="RU000417"/>
    </source>
</evidence>
<gene>
    <name evidence="9" type="ORF">H9L21_11275</name>
</gene>
<dbReference type="InterPro" id="IPR050390">
    <property type="entry name" value="C5-Methyltransferase"/>
</dbReference>
<evidence type="ECO:0000256" key="5">
    <source>
        <dbReference type="PROSITE-ProRule" id="PRU01016"/>
    </source>
</evidence>
<dbReference type="InterPro" id="IPR029063">
    <property type="entry name" value="SAM-dependent_MTases_sf"/>
</dbReference>
<protein>
    <recommendedName>
        <fullName evidence="7">Cytosine-specific methyltransferase</fullName>
        <ecNumber evidence="7">2.1.1.37</ecNumber>
    </recommendedName>
</protein>
<dbReference type="EMBL" id="CP060587">
    <property type="protein sequence ID" value="QNL95984.1"/>
    <property type="molecule type" value="Genomic_DNA"/>
</dbReference>
<dbReference type="PANTHER" id="PTHR10629">
    <property type="entry name" value="CYTOSINE-SPECIFIC METHYLTRANSFERASE"/>
    <property type="match status" value="1"/>
</dbReference>
<keyword evidence="2 5" id="KW-0808">Transferase</keyword>
<evidence type="ECO:0000313" key="9">
    <source>
        <dbReference type="EMBL" id="QNL95984.1"/>
    </source>
</evidence>
<dbReference type="GO" id="GO:0032259">
    <property type="term" value="P:methylation"/>
    <property type="evidence" value="ECO:0007669"/>
    <property type="project" value="UniProtKB-KW"/>
</dbReference>
<name>A0ABX6SX34_9ACTN</name>
<dbReference type="PROSITE" id="PS00095">
    <property type="entry name" value="C5_MTASE_2"/>
    <property type="match status" value="1"/>
</dbReference>
<evidence type="ECO:0000256" key="1">
    <source>
        <dbReference type="ARBA" id="ARBA00022603"/>
    </source>
</evidence>
<dbReference type="GO" id="GO:0008168">
    <property type="term" value="F:methyltransferase activity"/>
    <property type="evidence" value="ECO:0007669"/>
    <property type="project" value="UniProtKB-KW"/>
</dbReference>
<comment type="catalytic activity">
    <reaction evidence="7">
        <text>a 2'-deoxycytidine in DNA + S-adenosyl-L-methionine = a 5-methyl-2'-deoxycytidine in DNA + S-adenosyl-L-homocysteine + H(+)</text>
        <dbReference type="Rhea" id="RHEA:13681"/>
        <dbReference type="Rhea" id="RHEA-COMP:11369"/>
        <dbReference type="Rhea" id="RHEA-COMP:11370"/>
        <dbReference type="ChEBI" id="CHEBI:15378"/>
        <dbReference type="ChEBI" id="CHEBI:57856"/>
        <dbReference type="ChEBI" id="CHEBI:59789"/>
        <dbReference type="ChEBI" id="CHEBI:85452"/>
        <dbReference type="ChEBI" id="CHEBI:85454"/>
        <dbReference type="EC" id="2.1.1.37"/>
    </reaction>
</comment>
<organism evidence="9 10">
    <name type="scientific">Aeromicrobium senzhongii</name>
    <dbReference type="NCBI Taxonomy" id="2663859"/>
    <lineage>
        <taxon>Bacteria</taxon>
        <taxon>Bacillati</taxon>
        <taxon>Actinomycetota</taxon>
        <taxon>Actinomycetes</taxon>
        <taxon>Propionibacteriales</taxon>
        <taxon>Nocardioidaceae</taxon>
        <taxon>Aeromicrobium</taxon>
    </lineage>
</organism>
<dbReference type="InterPro" id="IPR031303">
    <property type="entry name" value="C5_meth_CS"/>
</dbReference>
<keyword evidence="1 5" id="KW-0489">Methyltransferase</keyword>
<sequence>MIMRRLRMIDLFAGCGGLTSGFMATGRFESVAAVEWDPDAAATYAHNFGEHVHVGDIADWAQGELPEADVVVGGPPCQGFSQLGKRDPEDPRNSMWHHYVTALDKIRPRYFVMENVPQFLKSAEYAQFIAETAEGGRLDGYRVATYLVNAADYGAAQNRRRAVVLGARDEQPVLLAPDGSLPRTVADAWQGLATDVTETNLPACSTIVNGRPVPGPFKLEDIHVTRNPTELSQRRYREIPPGGNRRNLPDDLKAPCWRKHDSGSGDVMGRLHADRPSVTIRTEFFKPEKGRYLHPTAHRPITHAEAALLQGFDEEFEWCGTKVSIAKQIGNAVPPPLAGAIARAILAHLDN</sequence>
<dbReference type="Gene3D" id="3.90.120.10">
    <property type="entry name" value="DNA Methylase, subunit A, domain 2"/>
    <property type="match status" value="1"/>
</dbReference>
<evidence type="ECO:0000256" key="6">
    <source>
        <dbReference type="RuleBase" id="RU000416"/>
    </source>
</evidence>
<evidence type="ECO:0000313" key="10">
    <source>
        <dbReference type="Proteomes" id="UP000515871"/>
    </source>
</evidence>
<keyword evidence="10" id="KW-1185">Reference proteome</keyword>
<proteinExistence type="inferred from homology"/>
<dbReference type="PROSITE" id="PS00094">
    <property type="entry name" value="C5_MTASE_1"/>
    <property type="match status" value="1"/>
</dbReference>
<evidence type="ECO:0000256" key="3">
    <source>
        <dbReference type="ARBA" id="ARBA00022691"/>
    </source>
</evidence>
<reference evidence="9 10" key="1">
    <citation type="submission" date="2020-08" db="EMBL/GenBank/DDBJ databases">
        <title>Novel species in genus Aeromicrobium.</title>
        <authorList>
            <person name="Zhang G."/>
        </authorList>
    </citation>
    <scope>NUCLEOTIDE SEQUENCE [LARGE SCALE GENOMIC DNA]</scope>
    <source>
        <strain evidence="10">zg-629</strain>
    </source>
</reference>
<dbReference type="SUPFAM" id="SSF53335">
    <property type="entry name" value="S-adenosyl-L-methionine-dependent methyltransferases"/>
    <property type="match status" value="1"/>
</dbReference>
<keyword evidence="4" id="KW-0680">Restriction system</keyword>
<feature type="active site" evidence="5">
    <location>
        <position position="77"/>
    </location>
</feature>
<dbReference type="InterPro" id="IPR018117">
    <property type="entry name" value="C5_DNA_meth_AS"/>
</dbReference>
<dbReference type="PRINTS" id="PR00105">
    <property type="entry name" value="C5METTRFRASE"/>
</dbReference>
<dbReference type="NCBIfam" id="TIGR00675">
    <property type="entry name" value="dcm"/>
    <property type="match status" value="1"/>
</dbReference>
<evidence type="ECO:0000256" key="2">
    <source>
        <dbReference type="ARBA" id="ARBA00022679"/>
    </source>
</evidence>
<dbReference type="Gene3D" id="3.40.50.150">
    <property type="entry name" value="Vaccinia Virus protein VP39"/>
    <property type="match status" value="1"/>
</dbReference>